<evidence type="ECO:0000313" key="2">
    <source>
        <dbReference type="EMBL" id="RNM17765.1"/>
    </source>
</evidence>
<dbReference type="InterPro" id="IPR050273">
    <property type="entry name" value="GppA/Ppx_hydrolase"/>
</dbReference>
<comment type="caution">
    <text evidence="2">The sequence shown here is derived from an EMBL/GenBank/DDBJ whole genome shotgun (WGS) entry which is preliminary data.</text>
</comment>
<dbReference type="InterPro" id="IPR043129">
    <property type="entry name" value="ATPase_NBD"/>
</dbReference>
<accession>A0A3N0GZ67</accession>
<evidence type="ECO:0000259" key="1">
    <source>
        <dbReference type="Pfam" id="PF02541"/>
    </source>
</evidence>
<dbReference type="RefSeq" id="WP_123220904.1">
    <property type="nucleotide sequence ID" value="NZ_RJSF01000002.1"/>
</dbReference>
<dbReference type="OrthoDB" id="9793035at2"/>
<dbReference type="PANTHER" id="PTHR30005:SF13">
    <property type="entry name" value="EXOPOLYPHOSPHATASE 2"/>
    <property type="match status" value="1"/>
</dbReference>
<gene>
    <name evidence="2" type="ORF">EFL26_00400</name>
</gene>
<dbReference type="Pfam" id="PF02541">
    <property type="entry name" value="Ppx-GppA"/>
    <property type="match status" value="1"/>
</dbReference>
<evidence type="ECO:0000313" key="3">
    <source>
        <dbReference type="Proteomes" id="UP000279994"/>
    </source>
</evidence>
<dbReference type="PANTHER" id="PTHR30005">
    <property type="entry name" value="EXOPOLYPHOSPHATASE"/>
    <property type="match status" value="1"/>
</dbReference>
<dbReference type="AlphaFoldDB" id="A0A3N0GZ67"/>
<dbReference type="CDD" id="cd24054">
    <property type="entry name" value="ASKHA_NBD_AaPPX-GppA_MtPPX2-like"/>
    <property type="match status" value="1"/>
</dbReference>
<protein>
    <submittedName>
        <fullName evidence="2">Ppx/GppA family phosphatase</fullName>
    </submittedName>
</protein>
<dbReference type="Gene3D" id="3.30.420.150">
    <property type="entry name" value="Exopolyphosphatase. Domain 2"/>
    <property type="match status" value="1"/>
</dbReference>
<reference evidence="2 3" key="1">
    <citation type="submission" date="2018-11" db="EMBL/GenBank/DDBJ databases">
        <authorList>
            <person name="Li F."/>
        </authorList>
    </citation>
    <scope>NUCLEOTIDE SEQUENCE [LARGE SCALE GENOMIC DNA]</scope>
    <source>
        <strain evidence="2 3">Gsoil 818</strain>
    </source>
</reference>
<sequence length="313" mass="33031">MTRVAAFDCGTNSLRLLIADLEPATGEMTELVREMRIVRLGQGVDRTGRISEESMARTFAALDEYAALVERHRPELMRFCATSAARDAANAGDFVRGVRERLGVEPEVIDGDEEARASFAGVTRVLGDAPGPVLVLDIGGGSTELILGTPDGAVEVAQSLDVGSVRMTERHLHDDPPTDEEVAALRDDVDAVLDGCVVDPARARTVVGVAGTVTTVAAGVLGLAAYDRERIHLARLDRDDVHATVDALVAMSVAERKALGYVHPGRADVIAAGGLILDRVLQRTGVDTLVVSESDILDGIAWACVDASADEGS</sequence>
<dbReference type="SUPFAM" id="SSF53067">
    <property type="entry name" value="Actin-like ATPase domain"/>
    <property type="match status" value="2"/>
</dbReference>
<feature type="domain" description="Ppx/GppA phosphatase N-terminal" evidence="1">
    <location>
        <begin position="25"/>
        <end position="293"/>
    </location>
</feature>
<dbReference type="Gene3D" id="3.30.420.40">
    <property type="match status" value="1"/>
</dbReference>
<proteinExistence type="predicted"/>
<dbReference type="InterPro" id="IPR003695">
    <property type="entry name" value="Ppx_GppA_N"/>
</dbReference>
<keyword evidence="3" id="KW-1185">Reference proteome</keyword>
<dbReference type="EMBL" id="RJSF01000002">
    <property type="protein sequence ID" value="RNM17765.1"/>
    <property type="molecule type" value="Genomic_DNA"/>
</dbReference>
<dbReference type="GO" id="GO:0016462">
    <property type="term" value="F:pyrophosphatase activity"/>
    <property type="evidence" value="ECO:0007669"/>
    <property type="project" value="TreeGrafter"/>
</dbReference>
<organism evidence="2 3">
    <name type="scientific">Nocardioides pocheonensis</name>
    <dbReference type="NCBI Taxonomy" id="661485"/>
    <lineage>
        <taxon>Bacteria</taxon>
        <taxon>Bacillati</taxon>
        <taxon>Actinomycetota</taxon>
        <taxon>Actinomycetes</taxon>
        <taxon>Propionibacteriales</taxon>
        <taxon>Nocardioidaceae</taxon>
        <taxon>Nocardioides</taxon>
    </lineage>
</organism>
<dbReference type="Proteomes" id="UP000279994">
    <property type="component" value="Unassembled WGS sequence"/>
</dbReference>
<name>A0A3N0GZ67_9ACTN</name>